<feature type="compositionally biased region" description="Low complexity" evidence="1">
    <location>
        <begin position="1"/>
        <end position="10"/>
    </location>
</feature>
<sequence length="88" mass="10514">MKPEPSTTTETIEEKKEQWEEEAEEEEDDEPDEWDQRIINTGCHKENLKLQLCHADTGDWRQCTKELQAFKECWDKNKNNERTSTVDN</sequence>
<dbReference type="FunCoup" id="A0A1D8PJ94">
    <property type="interactions" value="31"/>
</dbReference>
<dbReference type="InterPro" id="IPR039870">
    <property type="entry name" value="Coa4-like"/>
</dbReference>
<dbReference type="OrthoDB" id="5586401at2759"/>
<keyword evidence="4" id="KW-1185">Reference proteome</keyword>
<dbReference type="PANTHER" id="PTHR13639">
    <property type="entry name" value="CYTOCHROME C OXIDASE ASSEMBLY FACTOR 4 HOMOLOG, MITOCHONDRIAL"/>
    <property type="match status" value="1"/>
</dbReference>
<dbReference type="STRING" id="237561.A0A1D8PJ94"/>
<proteinExistence type="predicted"/>
<reference evidence="3 4" key="1">
    <citation type="journal article" date="2004" name="Proc. Natl. Acad. Sci. U.S.A.">
        <title>The diploid genome sequence of Candida albicans.</title>
        <authorList>
            <person name="Jones T."/>
            <person name="Federspiel N.A."/>
            <person name="Chibana H."/>
            <person name="Dungan J."/>
            <person name="Kalman S."/>
            <person name="Magee B.B."/>
            <person name="Newport G."/>
            <person name="Thorstenson Y.R."/>
            <person name="Agabian N."/>
            <person name="Magee P.T."/>
            <person name="Davis R.W."/>
            <person name="Scherer S."/>
        </authorList>
    </citation>
    <scope>NUCLEOTIDE SEQUENCE [LARGE SCALE GENOMIC DNA]</scope>
    <source>
        <strain evidence="4">SC5314 / ATCC MYA-2876</strain>
    </source>
</reference>
<dbReference type="PANTHER" id="PTHR13639:SF2">
    <property type="entry name" value="CYTOCHROME C OXIDASE ASSEMBLY FACTOR 4 HOMOLOG, MITOCHONDRIAL"/>
    <property type="match status" value="1"/>
</dbReference>
<dbReference type="GeneID" id="30515179"/>
<protein>
    <submittedName>
        <fullName evidence="3">Uncharacterized protein</fullName>
    </submittedName>
</protein>
<evidence type="ECO:0000256" key="1">
    <source>
        <dbReference type="SAM" id="MobiDB-lite"/>
    </source>
</evidence>
<feature type="region of interest" description="Disordered" evidence="1">
    <location>
        <begin position="1"/>
        <end position="34"/>
    </location>
</feature>
<dbReference type="RefSeq" id="XP_019330833.1">
    <property type="nucleotide sequence ID" value="XM_019475288.1"/>
</dbReference>
<dbReference type="VEuPathDB" id="FungiDB:C3_01780C_A"/>
<dbReference type="KEGG" id="cal:CAALFM_C301780CA"/>
<evidence type="ECO:0000313" key="2">
    <source>
        <dbReference type="CGD" id="CAL0000195080"/>
    </source>
</evidence>
<evidence type="ECO:0000313" key="4">
    <source>
        <dbReference type="Proteomes" id="UP000000559"/>
    </source>
</evidence>
<dbReference type="GO" id="GO:0033617">
    <property type="term" value="P:mitochondrial respiratory chain complex IV assembly"/>
    <property type="evidence" value="ECO:0007669"/>
    <property type="project" value="InterPro"/>
</dbReference>
<dbReference type="EMBL" id="CP017625">
    <property type="protein sequence ID" value="AOW28219.1"/>
    <property type="molecule type" value="Genomic_DNA"/>
</dbReference>
<dbReference type="InParanoid" id="A0A1D8PJ94"/>
<accession>A0A1D8PJ94</accession>
<dbReference type="GO" id="GO:0005758">
    <property type="term" value="C:mitochondrial intermembrane space"/>
    <property type="evidence" value="ECO:0000318"/>
    <property type="project" value="GO_Central"/>
</dbReference>
<reference evidence="3 4" key="2">
    <citation type="journal article" date="2007" name="Genome Biol.">
        <title>Assembly of the Candida albicans genome into sixteen supercontigs aligned on the eight chromosomes.</title>
        <authorList>
            <person name="van het Hoog M."/>
            <person name="Rast T.J."/>
            <person name="Martchenko M."/>
            <person name="Grindle S."/>
            <person name="Dignard D."/>
            <person name="Hogues H."/>
            <person name="Cuomo C."/>
            <person name="Berriman M."/>
            <person name="Scherer S."/>
            <person name="Magee B.B."/>
            <person name="Whiteway M."/>
            <person name="Chibana H."/>
            <person name="Nantel A."/>
            <person name="Magee P.T."/>
        </authorList>
    </citation>
    <scope>GENOME REANNOTATION</scope>
    <source>
        <strain evidence="4">SC5314 / ATCC MYA-2876</strain>
    </source>
</reference>
<dbReference type="eggNOG" id="KOG4138">
    <property type="taxonomic scope" value="Eukaryota"/>
</dbReference>
<dbReference type="PROSITE" id="PS51808">
    <property type="entry name" value="CHCH"/>
    <property type="match status" value="1"/>
</dbReference>
<gene>
    <name evidence="3" type="ordered locus">CAALFM_C301780CA</name>
    <name evidence="2" type="ordered locus">orf19.1667.1</name>
</gene>
<evidence type="ECO:0000313" key="3">
    <source>
        <dbReference type="EMBL" id="AOW28219.1"/>
    </source>
</evidence>
<name>A0A1D8PJ94_CANAL</name>
<dbReference type="AlphaFoldDB" id="A0A1D8PJ94"/>
<dbReference type="CGD" id="CAL0000195080">
    <property type="gene designation" value="orf19.1667.1"/>
</dbReference>
<dbReference type="OMA" id="CWKRQGN"/>
<dbReference type="Proteomes" id="UP000000559">
    <property type="component" value="Chromosome 3"/>
</dbReference>
<reference evidence="3 4" key="3">
    <citation type="journal article" date="2013" name="Genome Biol.">
        <title>Assembly of a phased diploid Candida albicans genome facilitates allele-specific measurements and provides a simple model for repeat and indel structure.</title>
        <authorList>
            <person name="Muzzey D."/>
            <person name="Schwartz K."/>
            <person name="Weissman J.S."/>
            <person name="Sherlock G."/>
        </authorList>
    </citation>
    <scope>NUCLEOTIDE SEQUENCE [LARGE SCALE GENOMIC DNA]</scope>
    <source>
        <strain evidence="4">SC5314 / ATCC MYA-2876</strain>
    </source>
</reference>
<organism evidence="3 4">
    <name type="scientific">Candida albicans (strain SC5314 / ATCC MYA-2876)</name>
    <name type="common">Yeast</name>
    <dbReference type="NCBI Taxonomy" id="237561"/>
    <lineage>
        <taxon>Eukaryota</taxon>
        <taxon>Fungi</taxon>
        <taxon>Dikarya</taxon>
        <taxon>Ascomycota</taxon>
        <taxon>Saccharomycotina</taxon>
        <taxon>Pichiomycetes</taxon>
        <taxon>Debaryomycetaceae</taxon>
        <taxon>Candida/Lodderomyces clade</taxon>
        <taxon>Candida</taxon>
    </lineage>
</organism>
<feature type="compositionally biased region" description="Acidic residues" evidence="1">
    <location>
        <begin position="19"/>
        <end position="33"/>
    </location>
</feature>